<protein>
    <submittedName>
        <fullName evidence="2">Uncharacterized protein</fullName>
    </submittedName>
</protein>
<name>A0ABT3BM60_9BACT</name>
<keyword evidence="3" id="KW-1185">Reference proteome</keyword>
<evidence type="ECO:0000256" key="1">
    <source>
        <dbReference type="SAM" id="Phobius"/>
    </source>
</evidence>
<feature type="transmembrane region" description="Helical" evidence="1">
    <location>
        <begin position="355"/>
        <end position="372"/>
    </location>
</feature>
<feature type="transmembrane region" description="Helical" evidence="1">
    <location>
        <begin position="455"/>
        <end position="478"/>
    </location>
</feature>
<feature type="transmembrane region" description="Helical" evidence="1">
    <location>
        <begin position="244"/>
        <end position="270"/>
    </location>
</feature>
<feature type="transmembrane region" description="Helical" evidence="1">
    <location>
        <begin position="114"/>
        <end position="136"/>
    </location>
</feature>
<feature type="transmembrane region" description="Helical" evidence="1">
    <location>
        <begin position="30"/>
        <end position="55"/>
    </location>
</feature>
<keyword evidence="1" id="KW-0812">Transmembrane</keyword>
<evidence type="ECO:0000313" key="3">
    <source>
        <dbReference type="Proteomes" id="UP001208245"/>
    </source>
</evidence>
<feature type="transmembrane region" description="Helical" evidence="1">
    <location>
        <begin position="415"/>
        <end position="435"/>
    </location>
</feature>
<proteinExistence type="predicted"/>
<dbReference type="EMBL" id="JAOXHL010000001">
    <property type="protein sequence ID" value="MCV3728181.1"/>
    <property type="molecule type" value="Genomic_DNA"/>
</dbReference>
<dbReference type="RefSeq" id="WP_263821512.1">
    <property type="nucleotide sequence ID" value="NZ_JAOXHL010000001.1"/>
</dbReference>
<feature type="transmembrane region" description="Helical" evidence="1">
    <location>
        <begin position="142"/>
        <end position="163"/>
    </location>
</feature>
<organism evidence="2 3">
    <name type="scientific">Ureaplasma miroungigenitalium</name>
    <dbReference type="NCBI Taxonomy" id="1042321"/>
    <lineage>
        <taxon>Bacteria</taxon>
        <taxon>Bacillati</taxon>
        <taxon>Mycoplasmatota</taxon>
        <taxon>Mycoplasmoidales</taxon>
        <taxon>Mycoplasmoidaceae</taxon>
        <taxon>Ureaplasma</taxon>
    </lineage>
</organism>
<feature type="transmembrane region" description="Helical" evidence="1">
    <location>
        <begin position="179"/>
        <end position="202"/>
    </location>
</feature>
<feature type="transmembrane region" description="Helical" evidence="1">
    <location>
        <begin position="282"/>
        <end position="303"/>
    </location>
</feature>
<evidence type="ECO:0000313" key="2">
    <source>
        <dbReference type="EMBL" id="MCV3728181.1"/>
    </source>
</evidence>
<sequence length="488" mass="57604">MRNLLLLHNLAINEHARNNELKSRWSVKKIISYSLLVLYFIISVAVLFTLHKYFFHTPKAMDIGHLLSYNNSFMYFKNVAFITQGTILLICQFFSLFFIYKIINFNSFDIKKSWWAITAYLSIFVISIGLYFGFSIHNWNDVFYTSFLVLIITITHLMVFIFIKSKIYSIDLTFNFKKIFYFIAYAAFIIFVCIGVGLLAGFSFNNEAFNLLKANKNAINNEYVSNNLYEFFHNLHVILNNPGYATLLFFIICLLTANLACIVLVFILNFKKYRNQSHENTPILSFCGVILLSVFLFFSTISFNQNKLNIYSTFDIVETLDLLYINLFFSILFISAFCFVIFYAKTKNKLKDKLLDLYIIYLITHWMLSYLLVANQTNEAQNFYIIWLTCVVSIINFIILISRMPLVKRYQRYRLNMHLLFIITILILNALNTWFKRYNNDIFNDYNLSLWNMTFIPYLIYALTSTIIRGSIYINWVIKVKNTKTLKV</sequence>
<feature type="transmembrane region" description="Helical" evidence="1">
    <location>
        <begin position="384"/>
        <end position="403"/>
    </location>
</feature>
<keyword evidence="1" id="KW-0472">Membrane</keyword>
<feature type="transmembrane region" description="Helical" evidence="1">
    <location>
        <begin position="75"/>
        <end position="102"/>
    </location>
</feature>
<keyword evidence="1" id="KW-1133">Transmembrane helix</keyword>
<dbReference type="NCBIfam" id="NF045937">
    <property type="entry name" value="MSC_0624_12TM"/>
    <property type="match status" value="1"/>
</dbReference>
<reference evidence="2 3" key="1">
    <citation type="journal article" date="2020" name="Int. J. Syst. Evol. Microbiol.">
        <title>Ureaplasma miroungigenitalium sp. nov. isolated from northern elephant seals (Mirounga angustirostris) and Ureaplasma zalophigenitalium sp. nov. isolated from California sea lions (Zalophus californianus).</title>
        <authorList>
            <person name="Volokhov D.V."/>
            <person name="Gulland F.M."/>
            <person name="Gao Y."/>
            <person name="Chizhikov V.E."/>
        </authorList>
    </citation>
    <scope>NUCLEOTIDE SEQUENCE [LARGE SCALE GENOMIC DNA]</scope>
    <source>
        <strain evidence="2 3">ES3182-GEN</strain>
    </source>
</reference>
<dbReference type="Proteomes" id="UP001208245">
    <property type="component" value="Unassembled WGS sequence"/>
</dbReference>
<comment type="caution">
    <text evidence="2">The sequence shown here is derived from an EMBL/GenBank/DDBJ whole genome shotgun (WGS) entry which is preliminary data.</text>
</comment>
<accession>A0ABT3BM60</accession>
<feature type="transmembrane region" description="Helical" evidence="1">
    <location>
        <begin position="323"/>
        <end position="343"/>
    </location>
</feature>
<gene>
    <name evidence="2" type="ORF">OF376_00050</name>
</gene>